<keyword evidence="1" id="KW-1133">Transmembrane helix</keyword>
<dbReference type="STRING" id="930152.SAMN05216565_11715"/>
<accession>A0A1H0WVN1</accession>
<keyword evidence="1" id="KW-0812">Transmembrane</keyword>
<protein>
    <submittedName>
        <fullName evidence="2">Uncharacterized protein</fullName>
    </submittedName>
</protein>
<keyword evidence="3" id="KW-1185">Reference proteome</keyword>
<sequence>MKKFEGTKLTGILLNAIIFGSLILAFTSGWKIAG</sequence>
<evidence type="ECO:0000313" key="3">
    <source>
        <dbReference type="Proteomes" id="UP000199159"/>
    </source>
</evidence>
<dbReference type="AlphaFoldDB" id="A0A1H0WVN1"/>
<dbReference type="EMBL" id="FNJU01000017">
    <property type="protein sequence ID" value="SDP94824.1"/>
    <property type="molecule type" value="Genomic_DNA"/>
</dbReference>
<evidence type="ECO:0000256" key="1">
    <source>
        <dbReference type="SAM" id="Phobius"/>
    </source>
</evidence>
<reference evidence="3" key="1">
    <citation type="submission" date="2016-10" db="EMBL/GenBank/DDBJ databases">
        <authorList>
            <person name="Varghese N."/>
            <person name="Submissions S."/>
        </authorList>
    </citation>
    <scope>NUCLEOTIDE SEQUENCE [LARGE SCALE GENOMIC DNA]</scope>
    <source>
        <strain evidence="3">IBRC-M10078</strain>
    </source>
</reference>
<name>A0A1H0WVN1_9BACI</name>
<keyword evidence="1" id="KW-0472">Membrane</keyword>
<feature type="transmembrane region" description="Helical" evidence="1">
    <location>
        <begin position="12"/>
        <end position="33"/>
    </location>
</feature>
<organism evidence="2 3">
    <name type="scientific">Litchfieldia salsa</name>
    <dbReference type="NCBI Taxonomy" id="930152"/>
    <lineage>
        <taxon>Bacteria</taxon>
        <taxon>Bacillati</taxon>
        <taxon>Bacillota</taxon>
        <taxon>Bacilli</taxon>
        <taxon>Bacillales</taxon>
        <taxon>Bacillaceae</taxon>
        <taxon>Litchfieldia</taxon>
    </lineage>
</organism>
<proteinExistence type="predicted"/>
<dbReference type="Proteomes" id="UP000199159">
    <property type="component" value="Unassembled WGS sequence"/>
</dbReference>
<evidence type="ECO:0000313" key="2">
    <source>
        <dbReference type="EMBL" id="SDP94824.1"/>
    </source>
</evidence>
<gene>
    <name evidence="2" type="ORF">SAMN05216565_11715</name>
</gene>